<dbReference type="EMBL" id="NIOJ01000009">
    <property type="protein sequence ID" value="PNU00576.1"/>
    <property type="molecule type" value="Genomic_DNA"/>
</dbReference>
<sequence length="451" mass="49346">METIRIGSGAGYAGDRIEPALDLIEYGNLDYIVFECLAERTIALAQLQKLEDPDKGYNDLLEYRMEKVLPACFRNKVKIITNMGAANPIAAARVIKRMASDMGIKGLKIAVIIGDDILDCIDKYLNYPLLETGEKLSTIYPKIISANAYIGADGIVEALQHGADIVIGGRIADPSLFLGPIMYEFGWAKDCYDLIGKGILAGHLLECSSQITGGYFADPGYKDVPELWNIGFPIAEISKEGEIVVTKLEGTGGMVTPSICKEQILYEIHNPSSYITPDGIADYSQVEVKEIAKNKVLVQGATGRKGNGLYKVSIGYKDCYIGEGEISYGGPGALERARLAGEIIKKRLEYLKVPLDELRIDYIGLNSLYQDTLGMYLAHGKNDFPEVRLRVAARTSCKTDAEIVGNEVESLYLNGPAGGGGARKYVRDIVSIASIFIQRRDIKIDVLYEEA</sequence>
<reference evidence="3" key="1">
    <citation type="submission" date="2017-06" db="EMBL/GenBank/DDBJ databases">
        <title>Investigating the central metabolism of Clostridium thermosuccinogenes.</title>
        <authorList>
            <person name="Koendjbiharie J.G."/>
            <person name="Van Kranenburg R."/>
            <person name="Vriesendorp B."/>
        </authorList>
    </citation>
    <scope>NUCLEOTIDE SEQUENCE [LARGE SCALE GENOMIC DNA]</scope>
    <source>
        <strain evidence="3">DSM 5806</strain>
    </source>
</reference>
<dbReference type="OrthoDB" id="9763456at2"/>
<evidence type="ECO:0000313" key="3">
    <source>
        <dbReference type="Proteomes" id="UP000236151"/>
    </source>
</evidence>
<feature type="domain" description="Acyclic terpene utilisation N-terminal" evidence="1">
    <location>
        <begin position="4"/>
        <end position="446"/>
    </location>
</feature>
<dbReference type="PANTHER" id="PTHR47472:SF1">
    <property type="entry name" value="DUF1446-DOMAIN-CONTAINING PROTEIN"/>
    <property type="match status" value="1"/>
</dbReference>
<dbReference type="KEGG" id="cthd:CDO33_10090"/>
<gene>
    <name evidence="2" type="ORF">CDQ84_05695</name>
</gene>
<evidence type="ECO:0000313" key="2">
    <source>
        <dbReference type="EMBL" id="PNU00576.1"/>
    </source>
</evidence>
<proteinExistence type="predicted"/>
<organism evidence="2 3">
    <name type="scientific">Clostridium thermosuccinogenes</name>
    <dbReference type="NCBI Taxonomy" id="84032"/>
    <lineage>
        <taxon>Bacteria</taxon>
        <taxon>Bacillati</taxon>
        <taxon>Bacillota</taxon>
        <taxon>Clostridia</taxon>
        <taxon>Eubacteriales</taxon>
        <taxon>Clostridiaceae</taxon>
        <taxon>Clostridium</taxon>
    </lineage>
</organism>
<dbReference type="PANTHER" id="PTHR47472">
    <property type="entry name" value="PROPIONYL-COA CARBOXYLASE"/>
    <property type="match status" value="1"/>
</dbReference>
<name>A0A2K2FP68_9CLOT</name>
<keyword evidence="3" id="KW-1185">Reference proteome</keyword>
<dbReference type="RefSeq" id="WP_103080767.1">
    <property type="nucleotide sequence ID" value="NZ_CP021850.1"/>
</dbReference>
<dbReference type="Proteomes" id="UP000236151">
    <property type="component" value="Unassembled WGS sequence"/>
</dbReference>
<protein>
    <submittedName>
        <fullName evidence="2">ABC transporter substrate-binding protein</fullName>
    </submittedName>
</protein>
<dbReference type="InterPro" id="IPR010839">
    <property type="entry name" value="AtuA_N"/>
</dbReference>
<comment type="caution">
    <text evidence="2">The sequence shown here is derived from an EMBL/GenBank/DDBJ whole genome shotgun (WGS) entry which is preliminary data.</text>
</comment>
<accession>A0A2K2FP68</accession>
<dbReference type="AlphaFoldDB" id="A0A2K2FP68"/>
<evidence type="ECO:0000259" key="1">
    <source>
        <dbReference type="Pfam" id="PF07287"/>
    </source>
</evidence>
<dbReference type="Pfam" id="PF07287">
    <property type="entry name" value="AtuA"/>
    <property type="match status" value="1"/>
</dbReference>